<dbReference type="PANTHER" id="PTHR30136:SF24">
    <property type="entry name" value="HTH-TYPE TRANSCRIPTIONAL REPRESSOR ALLR"/>
    <property type="match status" value="1"/>
</dbReference>
<feature type="domain" description="IclR-ED" evidence="8">
    <location>
        <begin position="74"/>
        <end position="256"/>
    </location>
</feature>
<dbReference type="GO" id="GO:0003677">
    <property type="term" value="F:DNA binding"/>
    <property type="evidence" value="ECO:0007669"/>
    <property type="project" value="UniProtKB-KW"/>
</dbReference>
<dbReference type="Proteomes" id="UP000440096">
    <property type="component" value="Unassembled WGS sequence"/>
</dbReference>
<evidence type="ECO:0000256" key="6">
    <source>
        <dbReference type="ARBA" id="ARBA00070406"/>
    </source>
</evidence>
<evidence type="ECO:0000256" key="3">
    <source>
        <dbReference type="ARBA" id="ARBA00023125"/>
    </source>
</evidence>
<dbReference type="GO" id="GO:0045892">
    <property type="term" value="P:negative regulation of DNA-templated transcription"/>
    <property type="evidence" value="ECO:0007669"/>
    <property type="project" value="TreeGrafter"/>
</dbReference>
<evidence type="ECO:0000313" key="9">
    <source>
        <dbReference type="EMBL" id="MTD54037.1"/>
    </source>
</evidence>
<dbReference type="PROSITE" id="PS51078">
    <property type="entry name" value="ICLR_ED"/>
    <property type="match status" value="1"/>
</dbReference>
<dbReference type="RefSeq" id="WP_154756266.1">
    <property type="nucleotide sequence ID" value="NZ_WMBA01000009.1"/>
</dbReference>
<dbReference type="InterPro" id="IPR029016">
    <property type="entry name" value="GAF-like_dom_sf"/>
</dbReference>
<dbReference type="Gene3D" id="3.30.450.40">
    <property type="match status" value="1"/>
</dbReference>
<reference evidence="9 10" key="1">
    <citation type="submission" date="2019-11" db="EMBL/GenBank/DDBJ databases">
        <title>Draft genome of Amycolatopsis RM579.</title>
        <authorList>
            <person name="Duangmal K."/>
            <person name="Mingma R."/>
        </authorList>
    </citation>
    <scope>NUCLEOTIDE SEQUENCE [LARGE SCALE GENOMIC DNA]</scope>
    <source>
        <strain evidence="9 10">RM579</strain>
    </source>
</reference>
<evidence type="ECO:0000256" key="1">
    <source>
        <dbReference type="ARBA" id="ARBA00022798"/>
    </source>
</evidence>
<dbReference type="GO" id="GO:0006071">
    <property type="term" value="P:glycerol metabolic process"/>
    <property type="evidence" value="ECO:0007669"/>
    <property type="project" value="UniProtKB-KW"/>
</dbReference>
<dbReference type="AlphaFoldDB" id="A0A6N7YM54"/>
<dbReference type="SUPFAM" id="SSF55781">
    <property type="entry name" value="GAF domain-like"/>
    <property type="match status" value="1"/>
</dbReference>
<comment type="function">
    <text evidence="5">May be an activator protein for the gylABX operon.</text>
</comment>
<evidence type="ECO:0000259" key="7">
    <source>
        <dbReference type="PROSITE" id="PS51077"/>
    </source>
</evidence>
<dbReference type="GO" id="GO:0003700">
    <property type="term" value="F:DNA-binding transcription factor activity"/>
    <property type="evidence" value="ECO:0007669"/>
    <property type="project" value="TreeGrafter"/>
</dbReference>
<dbReference type="InterPro" id="IPR036390">
    <property type="entry name" value="WH_DNA-bd_sf"/>
</dbReference>
<dbReference type="InterPro" id="IPR005471">
    <property type="entry name" value="Tscrpt_reg_IclR_N"/>
</dbReference>
<dbReference type="FunFam" id="1.10.10.10:FF:000056">
    <property type="entry name" value="IclR family transcriptional regulator"/>
    <property type="match status" value="1"/>
</dbReference>
<feature type="domain" description="HTH iclR-type" evidence="7">
    <location>
        <begin position="12"/>
        <end position="73"/>
    </location>
</feature>
<evidence type="ECO:0000259" key="8">
    <source>
        <dbReference type="PROSITE" id="PS51078"/>
    </source>
</evidence>
<dbReference type="InterPro" id="IPR050707">
    <property type="entry name" value="HTH_MetabolicPath_Reg"/>
</dbReference>
<dbReference type="Pfam" id="PF09339">
    <property type="entry name" value="HTH_IclR"/>
    <property type="match status" value="1"/>
</dbReference>
<organism evidence="9 10">
    <name type="scientific">Amycolatopsis pithecellobii</name>
    <dbReference type="NCBI Taxonomy" id="664692"/>
    <lineage>
        <taxon>Bacteria</taxon>
        <taxon>Bacillati</taxon>
        <taxon>Actinomycetota</taxon>
        <taxon>Actinomycetes</taxon>
        <taxon>Pseudonocardiales</taxon>
        <taxon>Pseudonocardiaceae</taxon>
        <taxon>Amycolatopsis</taxon>
    </lineage>
</organism>
<gene>
    <name evidence="9" type="ORF">GKO32_08595</name>
</gene>
<evidence type="ECO:0000256" key="4">
    <source>
        <dbReference type="ARBA" id="ARBA00023163"/>
    </source>
</evidence>
<dbReference type="PANTHER" id="PTHR30136">
    <property type="entry name" value="HELIX-TURN-HELIX TRANSCRIPTIONAL REGULATOR, ICLR FAMILY"/>
    <property type="match status" value="1"/>
</dbReference>
<dbReference type="SUPFAM" id="SSF46785">
    <property type="entry name" value="Winged helix' DNA-binding domain"/>
    <property type="match status" value="1"/>
</dbReference>
<dbReference type="SMART" id="SM00346">
    <property type="entry name" value="HTH_ICLR"/>
    <property type="match status" value="1"/>
</dbReference>
<evidence type="ECO:0000256" key="2">
    <source>
        <dbReference type="ARBA" id="ARBA00023015"/>
    </source>
</evidence>
<proteinExistence type="predicted"/>
<dbReference type="OrthoDB" id="7274111at2"/>
<keyword evidence="3" id="KW-0238">DNA-binding</keyword>
<accession>A0A6N7YM54</accession>
<dbReference type="InterPro" id="IPR036388">
    <property type="entry name" value="WH-like_DNA-bd_sf"/>
</dbReference>
<dbReference type="EMBL" id="WMBA01000009">
    <property type="protein sequence ID" value="MTD54037.1"/>
    <property type="molecule type" value="Genomic_DNA"/>
</dbReference>
<protein>
    <recommendedName>
        <fullName evidence="6">Glycerol operon regulatory protein</fullName>
    </recommendedName>
</protein>
<dbReference type="PROSITE" id="PS51077">
    <property type="entry name" value="HTH_ICLR"/>
    <property type="match status" value="1"/>
</dbReference>
<comment type="caution">
    <text evidence="9">The sequence shown here is derived from an EMBL/GenBank/DDBJ whole genome shotgun (WGS) entry which is preliminary data.</text>
</comment>
<dbReference type="InterPro" id="IPR014757">
    <property type="entry name" value="Tscrpt_reg_IclR_C"/>
</dbReference>
<evidence type="ECO:0000256" key="5">
    <source>
        <dbReference type="ARBA" id="ARBA00058938"/>
    </source>
</evidence>
<keyword evidence="4" id="KW-0804">Transcription</keyword>
<keyword evidence="1" id="KW-0319">Glycerol metabolism</keyword>
<dbReference type="Gene3D" id="1.10.10.10">
    <property type="entry name" value="Winged helix-like DNA-binding domain superfamily/Winged helix DNA-binding domain"/>
    <property type="match status" value="1"/>
</dbReference>
<sequence>MSNNSEVRSNAVQSVQRAVSILQVLARDGTSGVSDIAAQLDVHKSTVFRLIATLEARGLVEQVADRGQYQLGYGVVQLAAGVTRRHDIAIVSRATCQELAERVGETVNIVIRDGQEVLTVDQVIGSAAVTTMNWAGQRSPVHATAAGKVFLAAMPATERDSLMAKPLTRYTEHTLVDREALEAQVSTVTREGYGYTIEELEVGLVSVAAPIRDLDGDVVAALTVSGPIFRINAGTMMDIAPAVIAAAATISERNGYPKPG</sequence>
<evidence type="ECO:0000313" key="10">
    <source>
        <dbReference type="Proteomes" id="UP000440096"/>
    </source>
</evidence>
<dbReference type="Pfam" id="PF01614">
    <property type="entry name" value="IclR_C"/>
    <property type="match status" value="1"/>
</dbReference>
<keyword evidence="2" id="KW-0805">Transcription regulation</keyword>
<keyword evidence="10" id="KW-1185">Reference proteome</keyword>
<name>A0A6N7YM54_9PSEU</name>